<dbReference type="PANTHER" id="PTHR33112">
    <property type="entry name" value="DOMAIN PROTEIN, PUTATIVE-RELATED"/>
    <property type="match status" value="1"/>
</dbReference>
<reference evidence="2 3" key="1">
    <citation type="submission" date="2024-02" db="EMBL/GenBank/DDBJ databases">
        <title>De novo assembly and annotation of 12 fungi associated with fruit tree decline syndrome in Ontario, Canada.</title>
        <authorList>
            <person name="Sulman M."/>
            <person name="Ellouze W."/>
            <person name="Ilyukhin E."/>
        </authorList>
    </citation>
    <scope>NUCLEOTIDE SEQUENCE [LARGE SCALE GENOMIC DNA]</scope>
    <source>
        <strain evidence="2 3">M1-105</strain>
    </source>
</reference>
<comment type="caution">
    <text evidence="2">The sequence shown here is derived from an EMBL/GenBank/DDBJ whole genome shotgun (WGS) entry which is preliminary data.</text>
</comment>
<proteinExistence type="predicted"/>
<name>A0ABR3TE86_9PEZI</name>
<accession>A0ABR3TE86</accession>
<sequence>MGRQAQLPLESKGHRPSFDPPRPTAPSNASNATMKGSLSRTSSTCSLIRAAVAASDDDSDASLLAASSRAAQHQQQQRERDALELQWYSIVSTYSKLTSATTYRASQEPDDRLAALADTAERFFRKLQASRLLQTPPPASPHAADFAPRFSASTSPVYCAGLWPAFLPASLLWFVVYGKQRFPPSAGAPSWSWASVEGGYVYWDAQWPRSEAPWPVVQQPDVLLAAQSNRSRFPRLDPGLQVLQTRCLPSGSGGGLCGGGGGDPFGGVSKGVIKLRCCVCPVLPVADYHVKGSSASRVLQGCIIDDPRVRKAVLREAEMADLDWVATSLRVWEDRGRRNDHLKLLFDLRLSLDEFSARKYEVLYCIKFFEYAPSSVAWGHHDGLLVRRRKGSKNEYERVGLWKCTRSSMFDDKYQVIKLV</sequence>
<evidence type="ECO:0000313" key="2">
    <source>
        <dbReference type="EMBL" id="KAL1637865.1"/>
    </source>
</evidence>
<feature type="region of interest" description="Disordered" evidence="1">
    <location>
        <begin position="1"/>
        <end position="39"/>
    </location>
</feature>
<protein>
    <submittedName>
        <fullName evidence="2">Uncharacterized protein</fullName>
    </submittedName>
</protein>
<feature type="compositionally biased region" description="Polar residues" evidence="1">
    <location>
        <begin position="25"/>
        <end position="39"/>
    </location>
</feature>
<gene>
    <name evidence="2" type="ORF">SLS56_000422</name>
</gene>
<dbReference type="Proteomes" id="UP001521116">
    <property type="component" value="Unassembled WGS sequence"/>
</dbReference>
<keyword evidence="3" id="KW-1185">Reference proteome</keyword>
<evidence type="ECO:0000256" key="1">
    <source>
        <dbReference type="SAM" id="MobiDB-lite"/>
    </source>
</evidence>
<organism evidence="2 3">
    <name type="scientific">Neofusicoccum ribis</name>
    <dbReference type="NCBI Taxonomy" id="45134"/>
    <lineage>
        <taxon>Eukaryota</taxon>
        <taxon>Fungi</taxon>
        <taxon>Dikarya</taxon>
        <taxon>Ascomycota</taxon>
        <taxon>Pezizomycotina</taxon>
        <taxon>Dothideomycetes</taxon>
        <taxon>Dothideomycetes incertae sedis</taxon>
        <taxon>Botryosphaeriales</taxon>
        <taxon>Botryosphaeriaceae</taxon>
        <taxon>Neofusicoccum</taxon>
    </lineage>
</organism>
<dbReference type="EMBL" id="JAJVDC020000002">
    <property type="protein sequence ID" value="KAL1637865.1"/>
    <property type="molecule type" value="Genomic_DNA"/>
</dbReference>
<dbReference type="PANTHER" id="PTHR33112:SF16">
    <property type="entry name" value="HETEROKARYON INCOMPATIBILITY DOMAIN-CONTAINING PROTEIN"/>
    <property type="match status" value="1"/>
</dbReference>
<evidence type="ECO:0000313" key="3">
    <source>
        <dbReference type="Proteomes" id="UP001521116"/>
    </source>
</evidence>